<dbReference type="Proteomes" id="UP000183275">
    <property type="component" value="Unassembled WGS sequence"/>
</dbReference>
<proteinExistence type="predicted"/>
<name>A0A1I0MDW5_9EURY</name>
<organism evidence="1 2">
    <name type="scientific">Natrinema salifodinae</name>
    <dbReference type="NCBI Taxonomy" id="1202768"/>
    <lineage>
        <taxon>Archaea</taxon>
        <taxon>Methanobacteriati</taxon>
        <taxon>Methanobacteriota</taxon>
        <taxon>Stenosarchaea group</taxon>
        <taxon>Halobacteria</taxon>
        <taxon>Halobacteriales</taxon>
        <taxon>Natrialbaceae</taxon>
        <taxon>Natrinema</taxon>
    </lineage>
</organism>
<protein>
    <recommendedName>
        <fullName evidence="3">Gamma-glutamyl:cysteine ligase YbdK, ATP-grasp superfamily</fullName>
    </recommendedName>
</protein>
<gene>
    <name evidence="1" type="ORF">SAMN05216285_0744</name>
</gene>
<reference evidence="2" key="1">
    <citation type="submission" date="2016-10" db="EMBL/GenBank/DDBJ databases">
        <authorList>
            <person name="Varghese N."/>
        </authorList>
    </citation>
    <scope>NUCLEOTIDE SEQUENCE [LARGE SCALE GENOMIC DNA]</scope>
    <source>
        <strain evidence="2">CGMCC 1.12284</strain>
    </source>
</reference>
<dbReference type="PANTHER" id="PTHR36510">
    <property type="entry name" value="GLUTAMATE--CYSTEINE LIGASE 2-RELATED"/>
    <property type="match status" value="1"/>
</dbReference>
<keyword evidence="2" id="KW-1185">Reference proteome</keyword>
<dbReference type="STRING" id="1202768.SAMN05216285_0744"/>
<dbReference type="PANTHER" id="PTHR36510:SF3">
    <property type="entry name" value="CONSERVED PROTEIN"/>
    <property type="match status" value="1"/>
</dbReference>
<dbReference type="eggNOG" id="arCOG04732">
    <property type="taxonomic scope" value="Archaea"/>
</dbReference>
<dbReference type="InterPro" id="IPR014746">
    <property type="entry name" value="Gln_synth/guanido_kin_cat_dom"/>
</dbReference>
<dbReference type="EMBL" id="FOIS01000001">
    <property type="protein sequence ID" value="SEV85601.1"/>
    <property type="molecule type" value="Genomic_DNA"/>
</dbReference>
<evidence type="ECO:0000313" key="2">
    <source>
        <dbReference type="Proteomes" id="UP000183275"/>
    </source>
</evidence>
<evidence type="ECO:0000313" key="1">
    <source>
        <dbReference type="EMBL" id="SEV85601.1"/>
    </source>
</evidence>
<dbReference type="Pfam" id="PF04107">
    <property type="entry name" value="GCS2"/>
    <property type="match status" value="1"/>
</dbReference>
<dbReference type="OrthoDB" id="194541at2157"/>
<dbReference type="InterPro" id="IPR050141">
    <property type="entry name" value="GCL_type2/YbdK_subfam"/>
</dbReference>
<dbReference type="SUPFAM" id="SSF55931">
    <property type="entry name" value="Glutamine synthetase/guanido kinase"/>
    <property type="match status" value="1"/>
</dbReference>
<dbReference type="InterPro" id="IPR006336">
    <property type="entry name" value="GCS2"/>
</dbReference>
<sequence length="507" mass="57110">MADRIDLIKRSLRDATRREFDRRVDDQAARLTDAVRAGRLDSPGFGLGLEVEAYVVDEAGRLARAPDAVFGDRCDRELGVHNVEFHTDPDPFDGEGIAAQAAELRRCYRDAQRAAESAGVEIVPDAMWTIPPPDGSREYLADVRDDDGVILAENMAPKPRYRAIDNAISERIDGPITLSVPGSEHRFPSILFESLASSIQPHVQIPAAEDFPFYYNTAIRTLGPVLALATNSPLLPPDLYDVDDPARLLEETYHELRIPVFEQSINRAWEKVRVPGDIGTAAETVERLVDDPTCAPFLREWLHDDDRETFPDRFWELDHKRGTYWRWLRTVVGGQPVAEGDRWSIRIEYRPLPAQPTVTETIGFQCLVAGLICGLCAADHPLATLDRDAAERSFYRAVEDGLDADLVWVTADGERTGDRAVIYDELFEFARRGLRERGVPPGTVEEYLGPIEARWTERTTPSRWKLDRVGDRLEAGEPFADAVYEMQTEYVRRSGTGEPLVQWPEAR</sequence>
<dbReference type="AlphaFoldDB" id="A0A1I0MDW5"/>
<dbReference type="GO" id="GO:0016879">
    <property type="term" value="F:ligase activity, forming carbon-nitrogen bonds"/>
    <property type="evidence" value="ECO:0007669"/>
    <property type="project" value="TreeGrafter"/>
</dbReference>
<evidence type="ECO:0008006" key="3">
    <source>
        <dbReference type="Google" id="ProtNLM"/>
    </source>
</evidence>
<dbReference type="RefSeq" id="WP_049989265.1">
    <property type="nucleotide sequence ID" value="NZ_FOIS01000001.1"/>
</dbReference>
<dbReference type="Gene3D" id="3.30.590.20">
    <property type="match status" value="1"/>
</dbReference>
<accession>A0A1I0MDW5</accession>